<dbReference type="PROSITE" id="PS50850">
    <property type="entry name" value="MFS"/>
    <property type="match status" value="1"/>
</dbReference>
<feature type="transmembrane region" description="Helical" evidence="5">
    <location>
        <begin position="204"/>
        <end position="223"/>
    </location>
</feature>
<evidence type="ECO:0000313" key="8">
    <source>
        <dbReference type="Proteomes" id="UP000033903"/>
    </source>
</evidence>
<sequence length="389" mass="42244">MLNIILLGLTSLLADFSSEMIMPILPFFIASFGGGGIAIGLIFGIGDAVAAILKVISGYWADKTKRYKTFVFGGYAFSALAKFLYPLASGWSQVAVIRPIERMGKGFRDAPRDAIVSESLPDGNRGRGFGIQRAMDSIGAIIGSVFVLILFVFFNISFKTLFLISAIIALAAVIPILFVKVPKELKLAVKSVSLKKLNPKAKKFIIIATMFALANFSYAFFILKAQRTFMGLGSNQTLALAILLYIFLNIFDAVFSVPAGILSDKIGRRKVIFIGYLLFSVVSFGFMIISKVSFNNLSGFGILLALFALYGLFKAFIDASQRAFISDLSESEIRGTALGTLETLTGLAAIPAGMIAGFLWNFNAIYTFSFGFTVSFAAACWLMIAIKER</sequence>
<protein>
    <submittedName>
        <fullName evidence="7">Major facilitator superfamily</fullName>
    </submittedName>
</protein>
<evidence type="ECO:0000256" key="1">
    <source>
        <dbReference type="ARBA" id="ARBA00004141"/>
    </source>
</evidence>
<dbReference type="AlphaFoldDB" id="A0A0G0VPY3"/>
<feature type="transmembrane region" description="Helical" evidence="5">
    <location>
        <begin position="365"/>
        <end position="386"/>
    </location>
</feature>
<gene>
    <name evidence="7" type="ORF">UU54_C0001G0029</name>
</gene>
<evidence type="ECO:0000313" key="7">
    <source>
        <dbReference type="EMBL" id="KKS01717.1"/>
    </source>
</evidence>
<evidence type="ECO:0000256" key="3">
    <source>
        <dbReference type="ARBA" id="ARBA00022989"/>
    </source>
</evidence>
<dbReference type="GO" id="GO:0016020">
    <property type="term" value="C:membrane"/>
    <property type="evidence" value="ECO:0007669"/>
    <property type="project" value="UniProtKB-SubCell"/>
</dbReference>
<keyword evidence="2 5" id="KW-0812">Transmembrane</keyword>
<dbReference type="PANTHER" id="PTHR23518">
    <property type="entry name" value="C-METHYLTRANSFERASE"/>
    <property type="match status" value="1"/>
</dbReference>
<comment type="subcellular location">
    <subcellularLocation>
        <location evidence="1">Membrane</location>
        <topology evidence="1">Multi-pass membrane protein</topology>
    </subcellularLocation>
</comment>
<name>A0A0G0VPY3_9BACT</name>
<dbReference type="InterPro" id="IPR020846">
    <property type="entry name" value="MFS_dom"/>
</dbReference>
<feature type="domain" description="Major facilitator superfamily (MFS) profile" evidence="6">
    <location>
        <begin position="3"/>
        <end position="389"/>
    </location>
</feature>
<feature type="transmembrane region" description="Helical" evidence="5">
    <location>
        <begin position="238"/>
        <end position="259"/>
    </location>
</feature>
<evidence type="ECO:0000259" key="6">
    <source>
        <dbReference type="PROSITE" id="PS50850"/>
    </source>
</evidence>
<dbReference type="PROSITE" id="PS00216">
    <property type="entry name" value="SUGAR_TRANSPORT_1"/>
    <property type="match status" value="1"/>
</dbReference>
<dbReference type="PATRIC" id="fig|1619023.3.peg.31"/>
<feature type="transmembrane region" description="Helical" evidence="5">
    <location>
        <begin position="134"/>
        <end position="154"/>
    </location>
</feature>
<dbReference type="InterPro" id="IPR036259">
    <property type="entry name" value="MFS_trans_sf"/>
</dbReference>
<proteinExistence type="predicted"/>
<dbReference type="Proteomes" id="UP000033903">
    <property type="component" value="Unassembled WGS sequence"/>
</dbReference>
<dbReference type="Gene3D" id="1.20.1250.20">
    <property type="entry name" value="MFS general substrate transporter like domains"/>
    <property type="match status" value="2"/>
</dbReference>
<keyword evidence="4 5" id="KW-0472">Membrane</keyword>
<dbReference type="CDD" id="cd17370">
    <property type="entry name" value="MFS_MJ1317_like"/>
    <property type="match status" value="1"/>
</dbReference>
<feature type="transmembrane region" description="Helical" evidence="5">
    <location>
        <begin position="338"/>
        <end position="359"/>
    </location>
</feature>
<reference evidence="7 8" key="1">
    <citation type="journal article" date="2015" name="Nature">
        <title>rRNA introns, odd ribosomes, and small enigmatic genomes across a large radiation of phyla.</title>
        <authorList>
            <person name="Brown C.T."/>
            <person name="Hug L.A."/>
            <person name="Thomas B.C."/>
            <person name="Sharon I."/>
            <person name="Castelle C.J."/>
            <person name="Singh A."/>
            <person name="Wilkins M.J."/>
            <person name="Williams K.H."/>
            <person name="Banfield J.F."/>
        </authorList>
    </citation>
    <scope>NUCLEOTIDE SEQUENCE [LARGE SCALE GENOMIC DNA]</scope>
</reference>
<evidence type="ECO:0000256" key="4">
    <source>
        <dbReference type="ARBA" id="ARBA00023136"/>
    </source>
</evidence>
<dbReference type="GO" id="GO:0022857">
    <property type="term" value="F:transmembrane transporter activity"/>
    <property type="evidence" value="ECO:0007669"/>
    <property type="project" value="InterPro"/>
</dbReference>
<dbReference type="PANTHER" id="PTHR23518:SF2">
    <property type="entry name" value="MAJOR FACILITATOR SUPERFAMILY TRANSPORTER"/>
    <property type="match status" value="1"/>
</dbReference>
<feature type="transmembrane region" description="Helical" evidence="5">
    <location>
        <begin position="296"/>
        <end position="317"/>
    </location>
</feature>
<dbReference type="InterPro" id="IPR011701">
    <property type="entry name" value="MFS"/>
</dbReference>
<feature type="transmembrane region" description="Helical" evidence="5">
    <location>
        <begin position="271"/>
        <end position="290"/>
    </location>
</feature>
<dbReference type="SUPFAM" id="SSF103473">
    <property type="entry name" value="MFS general substrate transporter"/>
    <property type="match status" value="1"/>
</dbReference>
<dbReference type="EMBL" id="LCBA01000001">
    <property type="protein sequence ID" value="KKS01717.1"/>
    <property type="molecule type" value="Genomic_DNA"/>
</dbReference>
<keyword evidence="3 5" id="KW-1133">Transmembrane helix</keyword>
<evidence type="ECO:0000256" key="5">
    <source>
        <dbReference type="SAM" id="Phobius"/>
    </source>
</evidence>
<organism evidence="7 8">
    <name type="scientific">Candidatus Yanofskybacteria bacterium GW2011_GWA2_41_22</name>
    <dbReference type="NCBI Taxonomy" id="1619023"/>
    <lineage>
        <taxon>Bacteria</taxon>
        <taxon>Candidatus Yanofskyibacteriota</taxon>
    </lineage>
</organism>
<evidence type="ECO:0000256" key="2">
    <source>
        <dbReference type="ARBA" id="ARBA00022692"/>
    </source>
</evidence>
<dbReference type="InterPro" id="IPR005829">
    <property type="entry name" value="Sugar_transporter_CS"/>
</dbReference>
<comment type="caution">
    <text evidence="7">The sequence shown here is derived from an EMBL/GenBank/DDBJ whole genome shotgun (WGS) entry which is preliminary data.</text>
</comment>
<feature type="transmembrane region" description="Helical" evidence="5">
    <location>
        <begin position="160"/>
        <end position="179"/>
    </location>
</feature>
<accession>A0A0G0VPY3</accession>
<feature type="transmembrane region" description="Helical" evidence="5">
    <location>
        <begin position="27"/>
        <end position="56"/>
    </location>
</feature>
<dbReference type="Pfam" id="PF07690">
    <property type="entry name" value="MFS_1"/>
    <property type="match status" value="1"/>
</dbReference>